<reference evidence="14" key="1">
    <citation type="submission" date="2017-01" db="EMBL/GenBank/DDBJ databases">
        <title>Comparative genomics of anhydrobiosis in the tardigrade Hypsibius dujardini.</title>
        <authorList>
            <person name="Yoshida Y."/>
            <person name="Koutsovoulos G."/>
            <person name="Laetsch D."/>
            <person name="Stevens L."/>
            <person name="Kumar S."/>
            <person name="Horikawa D."/>
            <person name="Ishino K."/>
            <person name="Komine S."/>
            <person name="Tomita M."/>
            <person name="Blaxter M."/>
            <person name="Arakawa K."/>
        </authorList>
    </citation>
    <scope>NUCLEOTIDE SEQUENCE [LARGE SCALE GENOMIC DNA]</scope>
    <source>
        <strain evidence="14">Z151</strain>
    </source>
</reference>
<evidence type="ECO:0000256" key="5">
    <source>
        <dbReference type="ARBA" id="ARBA00023040"/>
    </source>
</evidence>
<evidence type="ECO:0000256" key="10">
    <source>
        <dbReference type="SAM" id="MobiDB-lite"/>
    </source>
</evidence>
<keyword evidence="4 11" id="KW-1133">Transmembrane helix</keyword>
<evidence type="ECO:0000256" key="9">
    <source>
        <dbReference type="ARBA" id="ARBA00023224"/>
    </source>
</evidence>
<organism evidence="13 14">
    <name type="scientific">Hypsibius exemplaris</name>
    <name type="common">Freshwater tardigrade</name>
    <dbReference type="NCBI Taxonomy" id="2072580"/>
    <lineage>
        <taxon>Eukaryota</taxon>
        <taxon>Metazoa</taxon>
        <taxon>Ecdysozoa</taxon>
        <taxon>Tardigrada</taxon>
        <taxon>Eutardigrada</taxon>
        <taxon>Parachela</taxon>
        <taxon>Hypsibioidea</taxon>
        <taxon>Hypsibiidae</taxon>
        <taxon>Hypsibius</taxon>
    </lineage>
</organism>
<dbReference type="PANTHER" id="PTHR24246">
    <property type="entry name" value="OLFACTORY RECEPTOR AND ADENOSINE RECEPTOR"/>
    <property type="match status" value="1"/>
</dbReference>
<keyword evidence="9" id="KW-0807">Transducer</keyword>
<dbReference type="Gene3D" id="1.20.1070.10">
    <property type="entry name" value="Rhodopsin 7-helix transmembrane proteins"/>
    <property type="match status" value="1"/>
</dbReference>
<feature type="transmembrane region" description="Helical" evidence="11">
    <location>
        <begin position="295"/>
        <end position="315"/>
    </location>
</feature>
<sequence length="367" mass="41692">MNWTNNGTTDQGLTNVSYEDHIYYPNTFQAWVSALQGFIIFAGAGLGLAAYLCSSAAELCSPFSYYIINIFLADLMLAVFESLMVVEKYYGHWILGRTTCTTALFLFLCGEGVVGNIHFLVSLNRTWAMFFPLHFRRNNTKRTAAGLCAQVWLGTVVAISVWLSFNFPYVVEPIGHCRLQVAAVRTVSIIMMPVFVTPTIFIIAIYPVLWRKHQAQRRIRENMQMEKGQHQSISTIGTTFGRRSIMHRPSVACQDDDGETADEDRPVSHAAAGGHEQQFSRARTARQKRQNMNNFLVLSWISFCAVVFWSPMVWYAVGEVAFPPRYFPDSSHSAVVLWVSCSTCLDPWMFIVTMPPLRKRIRQLLRL</sequence>
<keyword evidence="2" id="KW-1003">Cell membrane</keyword>
<evidence type="ECO:0000256" key="8">
    <source>
        <dbReference type="ARBA" id="ARBA00023180"/>
    </source>
</evidence>
<dbReference type="OrthoDB" id="10015560at2759"/>
<protein>
    <recommendedName>
        <fullName evidence="12">G-protein coupled receptors family 1 profile domain-containing protein</fullName>
    </recommendedName>
</protein>
<keyword evidence="6 11" id="KW-0472">Membrane</keyword>
<dbReference type="SUPFAM" id="SSF81321">
    <property type="entry name" value="Family A G protein-coupled receptor-like"/>
    <property type="match status" value="1"/>
</dbReference>
<keyword evidence="5" id="KW-0297">G-protein coupled receptor</keyword>
<dbReference type="PROSITE" id="PS50262">
    <property type="entry name" value="G_PROTEIN_RECEP_F1_2"/>
    <property type="match status" value="1"/>
</dbReference>
<dbReference type="PANTHER" id="PTHR24246:SF27">
    <property type="entry name" value="ADENOSINE RECEPTOR, ISOFORM A"/>
    <property type="match status" value="1"/>
</dbReference>
<feature type="transmembrane region" description="Helical" evidence="11">
    <location>
        <begin position="187"/>
        <end position="210"/>
    </location>
</feature>
<keyword evidence="14" id="KW-1185">Reference proteome</keyword>
<dbReference type="AlphaFoldDB" id="A0A1W0WPU2"/>
<evidence type="ECO:0000256" key="2">
    <source>
        <dbReference type="ARBA" id="ARBA00022475"/>
    </source>
</evidence>
<evidence type="ECO:0000256" key="4">
    <source>
        <dbReference type="ARBA" id="ARBA00022989"/>
    </source>
</evidence>
<dbReference type="GO" id="GO:0005886">
    <property type="term" value="C:plasma membrane"/>
    <property type="evidence" value="ECO:0007669"/>
    <property type="project" value="UniProtKB-SubCell"/>
</dbReference>
<dbReference type="Proteomes" id="UP000192578">
    <property type="component" value="Unassembled WGS sequence"/>
</dbReference>
<keyword evidence="3 11" id="KW-0812">Transmembrane</keyword>
<dbReference type="Pfam" id="PF00001">
    <property type="entry name" value="7tm_1"/>
    <property type="match status" value="1"/>
</dbReference>
<feature type="transmembrane region" description="Helical" evidence="11">
    <location>
        <begin position="103"/>
        <end position="123"/>
    </location>
</feature>
<evidence type="ECO:0000256" key="11">
    <source>
        <dbReference type="SAM" id="Phobius"/>
    </source>
</evidence>
<evidence type="ECO:0000256" key="3">
    <source>
        <dbReference type="ARBA" id="ARBA00022692"/>
    </source>
</evidence>
<feature type="region of interest" description="Disordered" evidence="10">
    <location>
        <begin position="253"/>
        <end position="280"/>
    </location>
</feature>
<evidence type="ECO:0000256" key="7">
    <source>
        <dbReference type="ARBA" id="ARBA00023170"/>
    </source>
</evidence>
<dbReference type="GO" id="GO:0004930">
    <property type="term" value="F:G protein-coupled receptor activity"/>
    <property type="evidence" value="ECO:0007669"/>
    <property type="project" value="UniProtKB-KW"/>
</dbReference>
<dbReference type="InterPro" id="IPR017452">
    <property type="entry name" value="GPCR_Rhodpsn_7TM"/>
</dbReference>
<proteinExistence type="predicted"/>
<evidence type="ECO:0000259" key="12">
    <source>
        <dbReference type="PROSITE" id="PS50262"/>
    </source>
</evidence>
<dbReference type="EMBL" id="MTYJ01000063">
    <property type="protein sequence ID" value="OQV17230.1"/>
    <property type="molecule type" value="Genomic_DNA"/>
</dbReference>
<feature type="transmembrane region" description="Helical" evidence="11">
    <location>
        <begin position="144"/>
        <end position="167"/>
    </location>
</feature>
<accession>A0A1W0WPU2</accession>
<gene>
    <name evidence="13" type="ORF">BV898_08628</name>
</gene>
<evidence type="ECO:0000256" key="1">
    <source>
        <dbReference type="ARBA" id="ARBA00004651"/>
    </source>
</evidence>
<comment type="caution">
    <text evidence="13">The sequence shown here is derived from an EMBL/GenBank/DDBJ whole genome shotgun (WGS) entry which is preliminary data.</text>
</comment>
<feature type="transmembrane region" description="Helical" evidence="11">
    <location>
        <begin position="63"/>
        <end position="83"/>
    </location>
</feature>
<evidence type="ECO:0000256" key="6">
    <source>
        <dbReference type="ARBA" id="ARBA00023136"/>
    </source>
</evidence>
<dbReference type="InterPro" id="IPR000276">
    <property type="entry name" value="GPCR_Rhodpsn"/>
</dbReference>
<evidence type="ECO:0000313" key="13">
    <source>
        <dbReference type="EMBL" id="OQV17230.1"/>
    </source>
</evidence>
<name>A0A1W0WPU2_HYPEX</name>
<feature type="transmembrane region" description="Helical" evidence="11">
    <location>
        <begin position="335"/>
        <end position="357"/>
    </location>
</feature>
<feature type="transmembrane region" description="Helical" evidence="11">
    <location>
        <begin position="28"/>
        <end position="51"/>
    </location>
</feature>
<feature type="domain" description="G-protein coupled receptors family 1 profile" evidence="12">
    <location>
        <begin position="43"/>
        <end position="350"/>
    </location>
</feature>
<keyword evidence="8" id="KW-0325">Glycoprotein</keyword>
<evidence type="ECO:0000313" key="14">
    <source>
        <dbReference type="Proteomes" id="UP000192578"/>
    </source>
</evidence>
<comment type="subcellular location">
    <subcellularLocation>
        <location evidence="1">Cell membrane</location>
        <topology evidence="1">Multi-pass membrane protein</topology>
    </subcellularLocation>
</comment>
<keyword evidence="7" id="KW-0675">Receptor</keyword>